<dbReference type="EMBL" id="LR798199">
    <property type="protein sequence ID" value="CAB5155526.1"/>
    <property type="molecule type" value="Genomic_DNA"/>
</dbReference>
<gene>
    <name evidence="2" type="ORF">UFOVP150_13</name>
</gene>
<organism evidence="2">
    <name type="scientific">uncultured Caudovirales phage</name>
    <dbReference type="NCBI Taxonomy" id="2100421"/>
    <lineage>
        <taxon>Viruses</taxon>
        <taxon>Duplodnaviria</taxon>
        <taxon>Heunggongvirae</taxon>
        <taxon>Uroviricota</taxon>
        <taxon>Caudoviricetes</taxon>
        <taxon>Peduoviridae</taxon>
        <taxon>Maltschvirus</taxon>
        <taxon>Maltschvirus maltsch</taxon>
    </lineage>
</organism>
<reference evidence="2" key="1">
    <citation type="submission" date="2020-05" db="EMBL/GenBank/DDBJ databases">
        <authorList>
            <person name="Chiriac C."/>
            <person name="Salcher M."/>
            <person name="Ghai R."/>
            <person name="Kavagutti S V."/>
        </authorList>
    </citation>
    <scope>NUCLEOTIDE SEQUENCE</scope>
</reference>
<dbReference type="Pfam" id="PF22479">
    <property type="entry name" value="Pam3_gp18"/>
    <property type="match status" value="1"/>
</dbReference>
<dbReference type="InterPro" id="IPR054252">
    <property type="entry name" value="Pam3_gp18"/>
</dbReference>
<name>A0A6J7W7V1_9CAUD</name>
<evidence type="ECO:0000313" key="2">
    <source>
        <dbReference type="EMBL" id="CAB5155526.1"/>
    </source>
</evidence>
<evidence type="ECO:0000259" key="1">
    <source>
        <dbReference type="Pfam" id="PF22479"/>
    </source>
</evidence>
<sequence length="102" mass="11398">MLQIPLQSIPSQSVSVVLAGQNVRISLYQKDSNLFVNVSCNDVTINSSVLALNRNPIIRQPYNGFSGQLMFRDTQGTSDPNYDGFSGRYQLMYLTDAEYAQL</sequence>
<protein>
    <recommendedName>
        <fullName evidence="1">Cyanophage baseplate Pam3 plug gp18 domain-containing protein</fullName>
    </recommendedName>
</protein>
<proteinExistence type="predicted"/>
<feature type="domain" description="Cyanophage baseplate Pam3 plug gp18" evidence="1">
    <location>
        <begin position="1"/>
        <end position="95"/>
    </location>
</feature>
<accession>A0A6J7W7V1</accession>